<name>R7WPA9_9NOCA</name>
<dbReference type="eggNOG" id="ENOG50337GR">
    <property type="taxonomic scope" value="Bacteria"/>
</dbReference>
<dbReference type="PATRIC" id="fig|1273125.3.peg.1358"/>
<keyword evidence="2" id="KW-0812">Transmembrane</keyword>
<reference evidence="3 4" key="1">
    <citation type="journal article" date="2013" name="Genome Announc.">
        <title>Draft Genome Sequence of Rhodococcus rhodnii Strain LMG5362, a Symbiont of Rhodnius prolixus (Hemiptera, Reduviidae, Triatominae), the Principle Vector of Trypanosoma cruzi.</title>
        <authorList>
            <person name="Pachebat J.A."/>
            <person name="van Keulen G."/>
            <person name="Whitten M.M."/>
            <person name="Girdwood S."/>
            <person name="Del Sol R."/>
            <person name="Dyson P.J."/>
            <person name="Facey P.D."/>
        </authorList>
    </citation>
    <scope>NUCLEOTIDE SEQUENCE [LARGE SCALE GENOMIC DNA]</scope>
    <source>
        <strain evidence="3 4">LMG 5362</strain>
    </source>
</reference>
<proteinExistence type="predicted"/>
<evidence type="ECO:0000256" key="2">
    <source>
        <dbReference type="SAM" id="Phobius"/>
    </source>
</evidence>
<feature type="region of interest" description="Disordered" evidence="1">
    <location>
        <begin position="1"/>
        <end position="35"/>
    </location>
</feature>
<dbReference type="EMBL" id="APMY01000051">
    <property type="protein sequence ID" value="EOM77157.1"/>
    <property type="molecule type" value="Genomic_DNA"/>
</dbReference>
<accession>R7WPA9</accession>
<feature type="transmembrane region" description="Helical" evidence="2">
    <location>
        <begin position="61"/>
        <end position="81"/>
    </location>
</feature>
<dbReference type="RefSeq" id="WP_010837469.1">
    <property type="nucleotide sequence ID" value="NZ_APMY01000051.1"/>
</dbReference>
<evidence type="ECO:0000256" key="1">
    <source>
        <dbReference type="SAM" id="MobiDB-lite"/>
    </source>
</evidence>
<evidence type="ECO:0000313" key="4">
    <source>
        <dbReference type="Proteomes" id="UP000013525"/>
    </source>
</evidence>
<feature type="transmembrane region" description="Helical" evidence="2">
    <location>
        <begin position="93"/>
        <end position="117"/>
    </location>
</feature>
<keyword evidence="4" id="KW-1185">Reference proteome</keyword>
<feature type="compositionally biased region" description="Low complexity" evidence="1">
    <location>
        <begin position="1"/>
        <end position="14"/>
    </location>
</feature>
<organism evidence="3 4">
    <name type="scientific">Rhodococcus rhodnii LMG 5362</name>
    <dbReference type="NCBI Taxonomy" id="1273125"/>
    <lineage>
        <taxon>Bacteria</taxon>
        <taxon>Bacillati</taxon>
        <taxon>Actinomycetota</taxon>
        <taxon>Actinomycetes</taxon>
        <taxon>Mycobacteriales</taxon>
        <taxon>Nocardiaceae</taxon>
        <taxon>Rhodococcus</taxon>
    </lineage>
</organism>
<keyword evidence="2" id="KW-1133">Transmembrane helix</keyword>
<dbReference type="AlphaFoldDB" id="R7WPA9"/>
<evidence type="ECO:0008006" key="5">
    <source>
        <dbReference type="Google" id="ProtNLM"/>
    </source>
</evidence>
<evidence type="ECO:0000313" key="3">
    <source>
        <dbReference type="EMBL" id="EOM77157.1"/>
    </source>
</evidence>
<gene>
    <name evidence="3" type="ORF">Rrhod_1405</name>
</gene>
<protein>
    <recommendedName>
        <fullName evidence="5">Transmembrane protein</fullName>
    </recommendedName>
</protein>
<feature type="compositionally biased region" description="Low complexity" evidence="1">
    <location>
        <begin position="21"/>
        <end position="32"/>
    </location>
</feature>
<comment type="caution">
    <text evidence="3">The sequence shown here is derived from an EMBL/GenBank/DDBJ whole genome shotgun (WGS) entry which is preliminary data.</text>
</comment>
<sequence length="156" mass="15771">MSSTETTGTTTTATAGGGPATGDTHTDAGTADSGRRGRFEADVASSVGAPAPRRARGGARITGVIAMIVGTVATFVVYVASLTLADPRDLASYQMLALGFVALIVVGAAMFVAATTTEAIRLWSLRRLVESRAQGDRLAAALGERDAASDGQGVGR</sequence>
<keyword evidence="2" id="KW-0472">Membrane</keyword>
<dbReference type="Proteomes" id="UP000013525">
    <property type="component" value="Unassembled WGS sequence"/>
</dbReference>